<dbReference type="Gene3D" id="3.40.630.10">
    <property type="entry name" value="Zn peptidases"/>
    <property type="match status" value="1"/>
</dbReference>
<dbReference type="GO" id="GO:0070573">
    <property type="term" value="F:metallodipeptidase activity"/>
    <property type="evidence" value="ECO:0007669"/>
    <property type="project" value="TreeGrafter"/>
</dbReference>
<dbReference type="GO" id="GO:0006508">
    <property type="term" value="P:proteolysis"/>
    <property type="evidence" value="ECO:0007669"/>
    <property type="project" value="InterPro"/>
</dbReference>
<dbReference type="EC" id="3.4.13.18" evidence="1"/>
<name>A0A645EE95_9ZZZZ</name>
<dbReference type="PRINTS" id="PR00934">
    <property type="entry name" value="XHISDIPTASE"/>
</dbReference>
<gene>
    <name evidence="1" type="primary">pepD_35</name>
    <name evidence="1" type="ORF">SDC9_147569</name>
</gene>
<reference evidence="1" key="1">
    <citation type="submission" date="2019-08" db="EMBL/GenBank/DDBJ databases">
        <authorList>
            <person name="Kucharzyk K."/>
            <person name="Murdoch R.W."/>
            <person name="Higgins S."/>
            <person name="Loffler F."/>
        </authorList>
    </citation>
    <scope>NUCLEOTIDE SEQUENCE</scope>
</reference>
<dbReference type="FunFam" id="3.40.630.10:FF:000018">
    <property type="entry name" value="Aminoacyl-histidine dipeptidase PepD"/>
    <property type="match status" value="1"/>
</dbReference>
<organism evidence="1">
    <name type="scientific">bioreactor metagenome</name>
    <dbReference type="NCBI Taxonomy" id="1076179"/>
    <lineage>
        <taxon>unclassified sequences</taxon>
        <taxon>metagenomes</taxon>
        <taxon>ecological metagenomes</taxon>
    </lineage>
</organism>
<accession>A0A645EE95</accession>
<comment type="caution">
    <text evidence="1">The sequence shown here is derived from an EMBL/GenBank/DDBJ whole genome shotgun (WGS) entry which is preliminary data.</text>
</comment>
<keyword evidence="1" id="KW-0224">Dipeptidase</keyword>
<protein>
    <submittedName>
        <fullName evidence="1">Cytosol non-specific dipeptidase</fullName>
        <ecNumber evidence="1">3.4.13.18</ecNumber>
    </submittedName>
</protein>
<keyword evidence="1" id="KW-0378">Hydrolase</keyword>
<evidence type="ECO:0000313" key="1">
    <source>
        <dbReference type="EMBL" id="MPN00375.1"/>
    </source>
</evidence>
<keyword evidence="1" id="KW-0645">Protease</keyword>
<dbReference type="GO" id="GO:0005829">
    <property type="term" value="C:cytosol"/>
    <property type="evidence" value="ECO:0007669"/>
    <property type="project" value="TreeGrafter"/>
</dbReference>
<dbReference type="PANTHER" id="PTHR43501">
    <property type="entry name" value="CYTOSOL NON-SPECIFIC DIPEPTIDASE"/>
    <property type="match status" value="1"/>
</dbReference>
<dbReference type="InterPro" id="IPR001160">
    <property type="entry name" value="Peptidase_M20C"/>
</dbReference>
<dbReference type="SUPFAM" id="SSF53187">
    <property type="entry name" value="Zn-dependent exopeptidases"/>
    <property type="match status" value="1"/>
</dbReference>
<dbReference type="PANTHER" id="PTHR43501:SF1">
    <property type="entry name" value="CYTOSOL NON-SPECIFIC DIPEPTIDASE"/>
    <property type="match status" value="1"/>
</dbReference>
<proteinExistence type="predicted"/>
<dbReference type="AlphaFoldDB" id="A0A645EE95"/>
<dbReference type="EMBL" id="VSSQ01046410">
    <property type="protein sequence ID" value="MPN00375.1"/>
    <property type="molecule type" value="Genomic_DNA"/>
</dbReference>
<sequence>MLGGAIVETTDGYPAWEPRTHSPLLELSKEVYRNKFKAEPIIETIHAGLECGLIGDKYDGMDMISIGPNLRDVHSPEERLSIQSTKNVWDFLLELLKNIPNK</sequence>